<proteinExistence type="predicted"/>
<evidence type="ECO:0000313" key="3">
    <source>
        <dbReference type="EMBL" id="BAC80133.1"/>
    </source>
</evidence>
<feature type="transmembrane region" description="Helical" evidence="1">
    <location>
        <begin position="135"/>
        <end position="154"/>
    </location>
</feature>
<dbReference type="PANTHER" id="PTHR33306:SF1">
    <property type="entry name" value="EXPRESSED PROTEIN"/>
    <property type="match status" value="1"/>
</dbReference>
<evidence type="ECO:0000256" key="1">
    <source>
        <dbReference type="SAM" id="Phobius"/>
    </source>
</evidence>
<dbReference type="Proteomes" id="UP000000763">
    <property type="component" value="Chromosome 7"/>
</dbReference>
<dbReference type="PANTHER" id="PTHR33306">
    <property type="entry name" value="EXPRESSED PROTEIN-RELATED-RELATED"/>
    <property type="match status" value="1"/>
</dbReference>
<keyword evidence="1" id="KW-0472">Membrane</keyword>
<keyword evidence="1" id="KW-1133">Transmembrane helix</keyword>
<dbReference type="AlphaFoldDB" id="Q8H450"/>
<dbReference type="EMBL" id="AP004300">
    <property type="protein sequence ID" value="BAC16010.1"/>
    <property type="molecule type" value="Genomic_DNA"/>
</dbReference>
<reference evidence="2" key="1">
    <citation type="submission" date="2001-10" db="EMBL/GenBank/DDBJ databases">
        <title>Oryza sativa nipponbare(GA3) genomic DNA, chromosome 7, PAC clone:P0470D12.</title>
        <authorList>
            <person name="Sasaki T."/>
            <person name="Matsumoto T."/>
            <person name="Yamamoto K."/>
        </authorList>
    </citation>
    <scope>NUCLEOTIDE SEQUENCE</scope>
</reference>
<reference evidence="3" key="2">
    <citation type="submission" date="2003-03" db="EMBL/GenBank/DDBJ databases">
        <title>Oryza sativa nipponbare(GA3) genomic DNA, chromosome 7, PAC clone:P0304A10.</title>
        <authorList>
            <person name="Sasaki T."/>
            <person name="Matsumoto T."/>
            <person name="Katayose Y."/>
        </authorList>
    </citation>
    <scope>NUCLEOTIDE SEQUENCE</scope>
</reference>
<evidence type="ECO:0000313" key="4">
    <source>
        <dbReference type="Proteomes" id="UP000000763"/>
    </source>
</evidence>
<reference evidence="4" key="4">
    <citation type="journal article" date="2008" name="Nucleic Acids Res.">
        <title>The rice annotation project database (RAP-DB): 2008 update.</title>
        <authorList>
            <consortium name="The rice annotation project (RAP)"/>
        </authorList>
    </citation>
    <scope>GENOME REANNOTATION</scope>
    <source>
        <strain evidence="4">cv. Nipponbare</strain>
    </source>
</reference>
<organism evidence="2 4">
    <name type="scientific">Oryza sativa subsp. japonica</name>
    <name type="common">Rice</name>
    <dbReference type="NCBI Taxonomy" id="39947"/>
    <lineage>
        <taxon>Eukaryota</taxon>
        <taxon>Viridiplantae</taxon>
        <taxon>Streptophyta</taxon>
        <taxon>Embryophyta</taxon>
        <taxon>Tracheophyta</taxon>
        <taxon>Spermatophyta</taxon>
        <taxon>Magnoliopsida</taxon>
        <taxon>Liliopsida</taxon>
        <taxon>Poales</taxon>
        <taxon>Poaceae</taxon>
        <taxon>BOP clade</taxon>
        <taxon>Oryzoideae</taxon>
        <taxon>Oryzeae</taxon>
        <taxon>Oryzinae</taxon>
        <taxon>Oryza</taxon>
        <taxon>Oryza sativa</taxon>
    </lineage>
</organism>
<sequence length="220" mass="23045">MVFELLRTASREAFQVAISFATRPPVSNMVKPAMARSFHDQNKRGRDDQCRPNSNQTVSSTAFEFRAQLSRRSMVPAGAEDYYGPYYHGGGRHGGGGGPPHALLLMAVVLALAVAGPRVLGEGAGEAITAALTDMLSPVGLLLLPVSLVFVIRILSDDRSAAVLANVLAFGAGAPDAVHRVGGSPVGVVVVLFLVLMMVYYRPSWLLRGGAGAGGEGDGE</sequence>
<feature type="transmembrane region" description="Helical" evidence="1">
    <location>
        <begin position="184"/>
        <end position="201"/>
    </location>
</feature>
<keyword evidence="1" id="KW-0812">Transmembrane</keyword>
<accession>Q8H450</accession>
<evidence type="ECO:0000313" key="2">
    <source>
        <dbReference type="EMBL" id="BAC16010.1"/>
    </source>
</evidence>
<reference evidence="4" key="3">
    <citation type="journal article" date="2005" name="Nature">
        <title>The map-based sequence of the rice genome.</title>
        <authorList>
            <consortium name="International rice genome sequencing project (IRGSP)"/>
            <person name="Matsumoto T."/>
            <person name="Wu J."/>
            <person name="Kanamori H."/>
            <person name="Katayose Y."/>
            <person name="Fujisawa M."/>
            <person name="Namiki N."/>
            <person name="Mizuno H."/>
            <person name="Yamamoto K."/>
            <person name="Antonio B.A."/>
            <person name="Baba T."/>
            <person name="Sakata K."/>
            <person name="Nagamura Y."/>
            <person name="Aoki H."/>
            <person name="Arikawa K."/>
            <person name="Arita K."/>
            <person name="Bito T."/>
            <person name="Chiden Y."/>
            <person name="Fujitsuka N."/>
            <person name="Fukunaka R."/>
            <person name="Hamada M."/>
            <person name="Harada C."/>
            <person name="Hayashi A."/>
            <person name="Hijishita S."/>
            <person name="Honda M."/>
            <person name="Hosokawa S."/>
            <person name="Ichikawa Y."/>
            <person name="Idonuma A."/>
            <person name="Iijima M."/>
            <person name="Ikeda M."/>
            <person name="Ikeno M."/>
            <person name="Ito K."/>
            <person name="Ito S."/>
            <person name="Ito T."/>
            <person name="Ito Y."/>
            <person name="Ito Y."/>
            <person name="Iwabuchi A."/>
            <person name="Kamiya K."/>
            <person name="Karasawa W."/>
            <person name="Kurita K."/>
            <person name="Katagiri S."/>
            <person name="Kikuta A."/>
            <person name="Kobayashi H."/>
            <person name="Kobayashi N."/>
            <person name="Machita K."/>
            <person name="Maehara T."/>
            <person name="Masukawa M."/>
            <person name="Mizubayashi T."/>
            <person name="Mukai Y."/>
            <person name="Nagasaki H."/>
            <person name="Nagata Y."/>
            <person name="Naito S."/>
            <person name="Nakashima M."/>
            <person name="Nakama Y."/>
            <person name="Nakamichi Y."/>
            <person name="Nakamura M."/>
            <person name="Meguro A."/>
            <person name="Negishi M."/>
            <person name="Ohta I."/>
            <person name="Ohta T."/>
            <person name="Okamoto M."/>
            <person name="Ono N."/>
            <person name="Saji S."/>
            <person name="Sakaguchi M."/>
            <person name="Sakai K."/>
            <person name="Shibata M."/>
            <person name="Shimokawa T."/>
            <person name="Song J."/>
            <person name="Takazaki Y."/>
            <person name="Terasawa K."/>
            <person name="Tsugane M."/>
            <person name="Tsuji K."/>
            <person name="Ueda S."/>
            <person name="Waki K."/>
            <person name="Yamagata H."/>
            <person name="Yamamoto M."/>
            <person name="Yamamoto S."/>
            <person name="Yamane H."/>
            <person name="Yoshiki S."/>
            <person name="Yoshihara R."/>
            <person name="Yukawa K."/>
            <person name="Zhong H."/>
            <person name="Yano M."/>
            <person name="Yuan Q."/>
            <person name="Ouyang S."/>
            <person name="Liu J."/>
            <person name="Jones K.M."/>
            <person name="Gansberger K."/>
            <person name="Moffat K."/>
            <person name="Hill J."/>
            <person name="Bera J."/>
            <person name="Fadrosh D."/>
            <person name="Jin S."/>
            <person name="Johri S."/>
            <person name="Kim M."/>
            <person name="Overton L."/>
            <person name="Reardon M."/>
            <person name="Tsitrin T."/>
            <person name="Vuong H."/>
            <person name="Weaver B."/>
            <person name="Ciecko A."/>
            <person name="Tallon L."/>
            <person name="Jackson J."/>
            <person name="Pai G."/>
            <person name="Aken S.V."/>
            <person name="Utterback T."/>
            <person name="Reidmuller S."/>
            <person name="Feldblyum T."/>
            <person name="Hsiao J."/>
            <person name="Zismann V."/>
            <person name="Iobst S."/>
            <person name="de Vazeille A.R."/>
            <person name="Buell C.R."/>
            <person name="Ying K."/>
            <person name="Li Y."/>
            <person name="Lu T."/>
            <person name="Huang Y."/>
            <person name="Zhao Q."/>
            <person name="Feng Q."/>
            <person name="Zhang L."/>
            <person name="Zhu J."/>
            <person name="Weng Q."/>
            <person name="Mu J."/>
            <person name="Lu Y."/>
            <person name="Fan D."/>
            <person name="Liu Y."/>
            <person name="Guan J."/>
            <person name="Zhang Y."/>
            <person name="Yu S."/>
            <person name="Liu X."/>
            <person name="Zhang Y."/>
            <person name="Hong G."/>
            <person name="Han B."/>
            <person name="Choisne N."/>
            <person name="Demange N."/>
            <person name="Orjeda G."/>
            <person name="Samain S."/>
            <person name="Cattolico L."/>
            <person name="Pelletier E."/>
            <person name="Couloux A."/>
            <person name="Segurens B."/>
            <person name="Wincker P."/>
            <person name="D'Hont A."/>
            <person name="Scarpelli C."/>
            <person name="Weissenbach J."/>
            <person name="Salanoubat M."/>
            <person name="Quetier F."/>
            <person name="Yu Y."/>
            <person name="Kim H.R."/>
            <person name="Rambo T."/>
            <person name="Currie J."/>
            <person name="Collura K."/>
            <person name="Luo M."/>
            <person name="Yang T."/>
            <person name="Ammiraju J.S.S."/>
            <person name="Engler F."/>
            <person name="Soderlund C."/>
            <person name="Wing R.A."/>
            <person name="Palmer L.E."/>
            <person name="de la Bastide M."/>
            <person name="Spiegel L."/>
            <person name="Nascimento L."/>
            <person name="Zutavern T."/>
            <person name="O'Shaughnessy A."/>
            <person name="Dike S."/>
            <person name="Dedhia N."/>
            <person name="Preston R."/>
            <person name="Balija V."/>
            <person name="McCombie W.R."/>
            <person name="Chow T."/>
            <person name="Chen H."/>
            <person name="Chung M."/>
            <person name="Chen C."/>
            <person name="Shaw J."/>
            <person name="Wu H."/>
            <person name="Hsiao K."/>
            <person name="Chao Y."/>
            <person name="Chu M."/>
            <person name="Cheng C."/>
            <person name="Hour A."/>
            <person name="Lee P."/>
            <person name="Lin S."/>
            <person name="Lin Y."/>
            <person name="Liou J."/>
            <person name="Liu S."/>
            <person name="Hsing Y."/>
            <person name="Raghuvanshi S."/>
            <person name="Mohanty A."/>
            <person name="Bharti A.K."/>
            <person name="Gaur A."/>
            <person name="Gupta V."/>
            <person name="Kumar D."/>
            <person name="Ravi V."/>
            <person name="Vij S."/>
            <person name="Kapur A."/>
            <person name="Khurana P."/>
            <person name="Khurana P."/>
            <person name="Khurana J.P."/>
            <person name="Tyagi A.K."/>
            <person name="Gaikwad K."/>
            <person name="Singh A."/>
            <person name="Dalal V."/>
            <person name="Srivastava S."/>
            <person name="Dixit A."/>
            <person name="Pal A.K."/>
            <person name="Ghazi I.A."/>
            <person name="Yadav M."/>
            <person name="Pandit A."/>
            <person name="Bhargava A."/>
            <person name="Sureshbabu K."/>
            <person name="Batra K."/>
            <person name="Sharma T.R."/>
            <person name="Mohapatra T."/>
            <person name="Singh N.K."/>
            <person name="Messing J."/>
            <person name="Nelson A.B."/>
            <person name="Fuks G."/>
            <person name="Kavchok S."/>
            <person name="Keizer G."/>
            <person name="Linton E."/>
            <person name="Llaca V."/>
            <person name="Song R."/>
            <person name="Tanyolac B."/>
            <person name="Young S."/>
            <person name="Ho-Il K."/>
            <person name="Hahn J.H."/>
            <person name="Sangsakoo G."/>
            <person name="Vanavichit A."/>
            <person name="de Mattos Luiz.A.T."/>
            <person name="Zimmer P.D."/>
            <person name="Malone G."/>
            <person name="Dellagostin O."/>
            <person name="de Oliveira A.C."/>
            <person name="Bevan M."/>
            <person name="Bancroft I."/>
            <person name="Minx P."/>
            <person name="Cordum H."/>
            <person name="Wilson R."/>
            <person name="Cheng Z."/>
            <person name="Jin W."/>
            <person name="Jiang J."/>
            <person name="Leong S.A."/>
            <person name="Iwama H."/>
            <person name="Gojobori T."/>
            <person name="Itoh T."/>
            <person name="Niimura Y."/>
            <person name="Fujii Y."/>
            <person name="Habara T."/>
            <person name="Sakai H."/>
            <person name="Sato Y."/>
            <person name="Wilson G."/>
            <person name="Kumar K."/>
            <person name="McCouch S."/>
            <person name="Juretic N."/>
            <person name="Hoen D."/>
            <person name="Wright S."/>
            <person name="Bruskiewich R."/>
            <person name="Bureau T."/>
            <person name="Miyao A."/>
            <person name="Hirochika H."/>
            <person name="Nishikawa T."/>
            <person name="Kadowaki K."/>
            <person name="Sugiura M."/>
            <person name="Burr B."/>
            <person name="Sasaki T."/>
        </authorList>
    </citation>
    <scope>NUCLEOTIDE SEQUENCE [LARGE SCALE GENOMIC DNA]</scope>
    <source>
        <strain evidence="4">cv. Nipponbare</strain>
    </source>
</reference>
<name>Q8H450_ORYSJ</name>
<feature type="transmembrane region" description="Helical" evidence="1">
    <location>
        <begin position="102"/>
        <end position="120"/>
    </location>
</feature>
<gene>
    <name evidence="2" type="primary">P0470D12.146</name>
    <name evidence="3" type="ORF">P0304A10.3</name>
</gene>
<dbReference type="EMBL" id="AP006269">
    <property type="protein sequence ID" value="BAC80133.1"/>
    <property type="molecule type" value="Genomic_DNA"/>
</dbReference>
<protein>
    <submittedName>
        <fullName evidence="2">Uncharacterized protein</fullName>
    </submittedName>
</protein>